<reference evidence="1 2" key="1">
    <citation type="submission" date="2018-11" db="EMBL/GenBank/DDBJ databases">
        <authorList>
            <consortium name="Pathogen Informatics"/>
        </authorList>
    </citation>
    <scope>NUCLEOTIDE SEQUENCE [LARGE SCALE GENOMIC DNA]</scope>
    <source>
        <strain>Denwood</strain>
        <strain evidence="2">Zambia</strain>
    </source>
</reference>
<evidence type="ECO:0000313" key="2">
    <source>
        <dbReference type="Proteomes" id="UP000269396"/>
    </source>
</evidence>
<accession>A0A3P8J9J7</accession>
<dbReference type="Proteomes" id="UP000269396">
    <property type="component" value="Unassembled WGS sequence"/>
</dbReference>
<name>A0A3P8J9J7_9TREM</name>
<dbReference type="EMBL" id="UZAL01033444">
    <property type="protein sequence ID" value="VDP63406.1"/>
    <property type="molecule type" value="Genomic_DNA"/>
</dbReference>
<proteinExistence type="predicted"/>
<organism evidence="1 2">
    <name type="scientific">Schistosoma mattheei</name>
    <dbReference type="NCBI Taxonomy" id="31246"/>
    <lineage>
        <taxon>Eukaryota</taxon>
        <taxon>Metazoa</taxon>
        <taxon>Spiralia</taxon>
        <taxon>Lophotrochozoa</taxon>
        <taxon>Platyhelminthes</taxon>
        <taxon>Trematoda</taxon>
        <taxon>Digenea</taxon>
        <taxon>Strigeidida</taxon>
        <taxon>Schistosomatoidea</taxon>
        <taxon>Schistosomatidae</taxon>
        <taxon>Schistosoma</taxon>
    </lineage>
</organism>
<dbReference type="Gene3D" id="3.60.10.10">
    <property type="entry name" value="Endonuclease/exonuclease/phosphatase"/>
    <property type="match status" value="1"/>
</dbReference>
<sequence>MVIGGTIFPQKRIHKTTWTSLDHTTQNQIDHICINRKFRRAIEGMRTKREADITSDHHLPVTK</sequence>
<protein>
    <submittedName>
        <fullName evidence="1">Uncharacterized protein</fullName>
    </submittedName>
</protein>
<evidence type="ECO:0000313" key="1">
    <source>
        <dbReference type="EMBL" id="VDP63406.1"/>
    </source>
</evidence>
<dbReference type="InterPro" id="IPR036691">
    <property type="entry name" value="Endo/exonu/phosph_ase_sf"/>
</dbReference>
<dbReference type="AlphaFoldDB" id="A0A3P8J9J7"/>
<keyword evidence="2" id="KW-1185">Reference proteome</keyword>
<gene>
    <name evidence="1" type="ORF">SMTD_LOCUS13382</name>
</gene>